<feature type="domain" description="HTH tetR-type" evidence="5">
    <location>
        <begin position="9"/>
        <end position="69"/>
    </location>
</feature>
<protein>
    <submittedName>
        <fullName evidence="6">Transcriptional regulator, TetR family</fullName>
    </submittedName>
</protein>
<dbReference type="Pfam" id="PF00440">
    <property type="entry name" value="TetR_N"/>
    <property type="match status" value="1"/>
</dbReference>
<keyword evidence="1" id="KW-0805">Transcription regulation</keyword>
<sequence>MAWPSERRSESRDRILLSAERLFTERGFDGVSIDQVMQDAGMTRGAFYAHFKSKRELYAEAISSAAKRMEARHPASTDELIRRYLSIQHLESKAGSCPLAFLVSDIGQRDTQIRETYTRIFNALAGKLGGEPGSEPDDAALRTLVLMVGGVAVARAINDADLAERVLEACREGALDQCASSAEQRLQ</sequence>
<evidence type="ECO:0000256" key="1">
    <source>
        <dbReference type="ARBA" id="ARBA00023015"/>
    </source>
</evidence>
<dbReference type="Proteomes" id="UP000186895">
    <property type="component" value="Unassembled WGS sequence"/>
</dbReference>
<dbReference type="AlphaFoldDB" id="A0A1N6UJF1"/>
<evidence type="ECO:0000256" key="2">
    <source>
        <dbReference type="ARBA" id="ARBA00023125"/>
    </source>
</evidence>
<reference evidence="6 7" key="1">
    <citation type="submission" date="2017-01" db="EMBL/GenBank/DDBJ databases">
        <authorList>
            <person name="Mah S.A."/>
            <person name="Swanson W.J."/>
            <person name="Moy G.W."/>
            <person name="Vacquier V.D."/>
        </authorList>
    </citation>
    <scope>NUCLEOTIDE SEQUENCE [LARGE SCALE GENOMIC DNA]</scope>
    <source>
        <strain evidence="6 7">DSM 7027</strain>
    </source>
</reference>
<gene>
    <name evidence="6" type="ORF">SAMN05421647_10759</name>
</gene>
<dbReference type="InterPro" id="IPR009057">
    <property type="entry name" value="Homeodomain-like_sf"/>
</dbReference>
<dbReference type="EMBL" id="FTMN01000007">
    <property type="protein sequence ID" value="SIQ65733.1"/>
    <property type="molecule type" value="Genomic_DNA"/>
</dbReference>
<accession>A0A1N6UJF1</accession>
<dbReference type="SUPFAM" id="SSF48498">
    <property type="entry name" value="Tetracyclin repressor-like, C-terminal domain"/>
    <property type="match status" value="1"/>
</dbReference>
<dbReference type="FunFam" id="1.10.10.60:FF:000141">
    <property type="entry name" value="TetR family transcriptional regulator"/>
    <property type="match status" value="1"/>
</dbReference>
<keyword evidence="2 4" id="KW-0238">DNA-binding</keyword>
<feature type="DNA-binding region" description="H-T-H motif" evidence="4">
    <location>
        <begin position="32"/>
        <end position="51"/>
    </location>
</feature>
<proteinExistence type="predicted"/>
<evidence type="ECO:0000256" key="4">
    <source>
        <dbReference type="PROSITE-ProRule" id="PRU00335"/>
    </source>
</evidence>
<dbReference type="eggNOG" id="COG1309">
    <property type="taxonomic scope" value="Bacteria"/>
</dbReference>
<dbReference type="InterPro" id="IPR036271">
    <property type="entry name" value="Tet_transcr_reg_TetR-rel_C_sf"/>
</dbReference>
<dbReference type="PROSITE" id="PS50977">
    <property type="entry name" value="HTH_TETR_2"/>
    <property type="match status" value="1"/>
</dbReference>
<dbReference type="RefSeq" id="WP_076463803.1">
    <property type="nucleotide sequence ID" value="NZ_FTMN01000007.1"/>
</dbReference>
<dbReference type="Gene3D" id="1.10.10.60">
    <property type="entry name" value="Homeodomain-like"/>
    <property type="match status" value="1"/>
</dbReference>
<dbReference type="PANTHER" id="PTHR47506">
    <property type="entry name" value="TRANSCRIPTIONAL REGULATORY PROTEIN"/>
    <property type="match status" value="1"/>
</dbReference>
<dbReference type="PRINTS" id="PR00455">
    <property type="entry name" value="HTHTETR"/>
</dbReference>
<dbReference type="SUPFAM" id="SSF46689">
    <property type="entry name" value="Homeodomain-like"/>
    <property type="match status" value="1"/>
</dbReference>
<evidence type="ECO:0000313" key="7">
    <source>
        <dbReference type="Proteomes" id="UP000186895"/>
    </source>
</evidence>
<evidence type="ECO:0000256" key="3">
    <source>
        <dbReference type="ARBA" id="ARBA00023163"/>
    </source>
</evidence>
<keyword evidence="7" id="KW-1185">Reference proteome</keyword>
<dbReference type="GO" id="GO:0003677">
    <property type="term" value="F:DNA binding"/>
    <property type="evidence" value="ECO:0007669"/>
    <property type="project" value="UniProtKB-UniRule"/>
</dbReference>
<dbReference type="Gene3D" id="1.10.357.10">
    <property type="entry name" value="Tetracycline Repressor, domain 2"/>
    <property type="match status" value="1"/>
</dbReference>
<dbReference type="InterPro" id="IPR001647">
    <property type="entry name" value="HTH_TetR"/>
</dbReference>
<organism evidence="6 7">
    <name type="scientific">Marinobacterium stanieri</name>
    <dbReference type="NCBI Taxonomy" id="49186"/>
    <lineage>
        <taxon>Bacteria</taxon>
        <taxon>Pseudomonadati</taxon>
        <taxon>Pseudomonadota</taxon>
        <taxon>Gammaproteobacteria</taxon>
        <taxon>Oceanospirillales</taxon>
        <taxon>Oceanospirillaceae</taxon>
        <taxon>Marinobacterium</taxon>
    </lineage>
</organism>
<keyword evidence="3" id="KW-0804">Transcription</keyword>
<evidence type="ECO:0000259" key="5">
    <source>
        <dbReference type="PROSITE" id="PS50977"/>
    </source>
</evidence>
<dbReference type="PANTHER" id="PTHR47506:SF7">
    <property type="entry name" value="TRANSCRIPTIONAL REGULATORY PROTEIN"/>
    <property type="match status" value="1"/>
</dbReference>
<evidence type="ECO:0000313" key="6">
    <source>
        <dbReference type="EMBL" id="SIQ65733.1"/>
    </source>
</evidence>
<dbReference type="STRING" id="49186.SAMN05421647_10759"/>
<name>A0A1N6UJF1_9GAMM</name>